<keyword evidence="2" id="KW-1185">Reference proteome</keyword>
<name>A0A3Q3D6A3_HIPCM</name>
<dbReference type="AlphaFoldDB" id="A0A3Q3D6A3"/>
<protein>
    <submittedName>
        <fullName evidence="1">SRSF protein kinase 2</fullName>
    </submittedName>
</protein>
<evidence type="ECO:0000313" key="1">
    <source>
        <dbReference type="Ensembl" id="ENSHCOP00000003944.1"/>
    </source>
</evidence>
<reference evidence="1" key="2">
    <citation type="submission" date="2025-09" db="UniProtKB">
        <authorList>
            <consortium name="Ensembl"/>
        </authorList>
    </citation>
    <scope>IDENTIFICATION</scope>
</reference>
<dbReference type="Ensembl" id="ENSHCOT00000007893.1">
    <property type="protein sequence ID" value="ENSHCOP00000003944.1"/>
    <property type="gene ID" value="ENSHCOG00000005328.1"/>
</dbReference>
<dbReference type="GeneTree" id="ENSGT00980000203449"/>
<proteinExistence type="predicted"/>
<organism evidence="1 2">
    <name type="scientific">Hippocampus comes</name>
    <name type="common">Tiger tail seahorse</name>
    <dbReference type="NCBI Taxonomy" id="109280"/>
    <lineage>
        <taxon>Eukaryota</taxon>
        <taxon>Metazoa</taxon>
        <taxon>Chordata</taxon>
        <taxon>Craniata</taxon>
        <taxon>Vertebrata</taxon>
        <taxon>Euteleostomi</taxon>
        <taxon>Actinopterygii</taxon>
        <taxon>Neopterygii</taxon>
        <taxon>Teleostei</taxon>
        <taxon>Neoteleostei</taxon>
        <taxon>Acanthomorphata</taxon>
        <taxon>Syngnathiaria</taxon>
        <taxon>Syngnathiformes</taxon>
        <taxon>Syngnathoidei</taxon>
        <taxon>Syngnathidae</taxon>
        <taxon>Hippocampus</taxon>
    </lineage>
</organism>
<reference evidence="1" key="1">
    <citation type="submission" date="2025-08" db="UniProtKB">
        <authorList>
            <consortium name="Ensembl"/>
        </authorList>
    </citation>
    <scope>IDENTIFICATION</scope>
</reference>
<dbReference type="Proteomes" id="UP000264820">
    <property type="component" value="Unplaced"/>
</dbReference>
<evidence type="ECO:0000313" key="2">
    <source>
        <dbReference type="Proteomes" id="UP000264820"/>
    </source>
</evidence>
<sequence>EETEEEAETSTLPRTSRPD</sequence>
<accession>A0A3Q3D6A3</accession>